<evidence type="ECO:0000313" key="1">
    <source>
        <dbReference type="EMBL" id="JAB94958.1"/>
    </source>
</evidence>
<accession>W8BD86</accession>
<dbReference type="EMBL" id="GAMC01011601">
    <property type="protein sequence ID" value="JAB94954.1"/>
    <property type="molecule type" value="mRNA"/>
</dbReference>
<dbReference type="AlphaFoldDB" id="W8BD86"/>
<dbReference type="GeneID" id="101455982"/>
<reference evidence="1" key="2">
    <citation type="journal article" date="2014" name="BMC Genomics">
        <title>A genomic perspective to assessing quality of mass-reared SIT flies used in Mediterranean fruit fly (Ceratitis capitata) eradication in California.</title>
        <authorList>
            <person name="Calla B."/>
            <person name="Hall B."/>
            <person name="Hou S."/>
            <person name="Geib S.M."/>
        </authorList>
    </citation>
    <scope>NUCLEOTIDE SEQUENCE</scope>
</reference>
<dbReference type="Pfam" id="PF03564">
    <property type="entry name" value="DUF1759"/>
    <property type="match status" value="1"/>
</dbReference>
<dbReference type="PANTHER" id="PTHR22954">
    <property type="entry name" value="RETROVIRAL PROTEASE-RELATED"/>
    <property type="match status" value="1"/>
</dbReference>
<dbReference type="EMBL" id="GAMC01011597">
    <property type="protein sequence ID" value="JAB94958.1"/>
    <property type="molecule type" value="mRNA"/>
</dbReference>
<dbReference type="InterPro" id="IPR005312">
    <property type="entry name" value="DUF1759"/>
</dbReference>
<proteinExistence type="evidence at transcript level"/>
<dbReference type="RefSeq" id="XP_004527483.1">
    <property type="nucleotide sequence ID" value="XM_004527426.1"/>
</dbReference>
<sequence length="203" mass="22893">MSSVNTRDSALNAIKRYMTKSKDEAFVMDSDSVASYLQLLNEQWARFNTAQGEVELSCGLDNAEVEESVRVQGESWYATALANFKREQRCRVEPTTQLVTSPTSVSAAIRLPKMDLPTFAGDSTYWIAFYDAFCSLVDTNPTLSDGQKLHYLRSCLKGDALNIISGFKVCDANYTEAWDLLKSRYKIMRVIVEAHLREMFAIP</sequence>
<protein>
    <submittedName>
        <fullName evidence="1">Uncharacterized protein</fullName>
    </submittedName>
</protein>
<dbReference type="PANTHER" id="PTHR22954:SF3">
    <property type="entry name" value="PROTEIN CBG08539"/>
    <property type="match status" value="1"/>
</dbReference>
<dbReference type="OrthoDB" id="5989194at2759"/>
<dbReference type="KEGG" id="ccat:101455982"/>
<reference evidence="1" key="1">
    <citation type="submission" date="2013-07" db="EMBL/GenBank/DDBJ databases">
        <authorList>
            <person name="Geib S."/>
        </authorList>
    </citation>
    <scope>NUCLEOTIDE SEQUENCE</scope>
</reference>
<name>W8BD86_CERCA</name>
<organism evidence="1">
    <name type="scientific">Ceratitis capitata</name>
    <name type="common">Mediterranean fruit fly</name>
    <name type="synonym">Tephritis capitata</name>
    <dbReference type="NCBI Taxonomy" id="7213"/>
    <lineage>
        <taxon>Eukaryota</taxon>
        <taxon>Metazoa</taxon>
        <taxon>Ecdysozoa</taxon>
        <taxon>Arthropoda</taxon>
        <taxon>Hexapoda</taxon>
        <taxon>Insecta</taxon>
        <taxon>Pterygota</taxon>
        <taxon>Neoptera</taxon>
        <taxon>Endopterygota</taxon>
        <taxon>Diptera</taxon>
        <taxon>Brachycera</taxon>
        <taxon>Muscomorpha</taxon>
        <taxon>Tephritoidea</taxon>
        <taxon>Tephritidae</taxon>
        <taxon>Ceratitis</taxon>
        <taxon>Ceratitis</taxon>
    </lineage>
</organism>